<dbReference type="CDD" id="cd18793">
    <property type="entry name" value="SF2_C_SNF"/>
    <property type="match status" value="1"/>
</dbReference>
<dbReference type="RefSeq" id="WP_382380617.1">
    <property type="nucleotide sequence ID" value="NZ_JBHRZI010000057.1"/>
</dbReference>
<name>A0ABV8C9S4_9PSEU</name>
<keyword evidence="2" id="KW-0863">Zinc-finger</keyword>
<dbReference type="PROSITE" id="PS51194">
    <property type="entry name" value="HELICASE_CTER"/>
    <property type="match status" value="1"/>
</dbReference>
<evidence type="ECO:0000259" key="4">
    <source>
        <dbReference type="PROSITE" id="PS51192"/>
    </source>
</evidence>
<dbReference type="SMART" id="SM00487">
    <property type="entry name" value="DEXDc"/>
    <property type="match status" value="1"/>
</dbReference>
<dbReference type="InterPro" id="IPR038718">
    <property type="entry name" value="SNF2-like_sf"/>
</dbReference>
<dbReference type="SMART" id="SM00490">
    <property type="entry name" value="HELICc"/>
    <property type="match status" value="1"/>
</dbReference>
<dbReference type="Pfam" id="PF00176">
    <property type="entry name" value="SNF2-rel_dom"/>
    <property type="match status" value="1"/>
</dbReference>
<dbReference type="SUPFAM" id="SSF52540">
    <property type="entry name" value="P-loop containing nucleoside triphosphate hydrolases"/>
    <property type="match status" value="2"/>
</dbReference>
<accession>A0ABV8C9S4</accession>
<gene>
    <name evidence="6" type="ORF">ACFOWZ_45770</name>
</gene>
<dbReference type="CDD" id="cd18012">
    <property type="entry name" value="DEXQc_arch_SWI2_SNF2"/>
    <property type="match status" value="1"/>
</dbReference>
<evidence type="ECO:0000256" key="1">
    <source>
        <dbReference type="ARBA" id="ARBA00022801"/>
    </source>
</evidence>
<dbReference type="Pfam" id="PF00271">
    <property type="entry name" value="Helicase_C"/>
    <property type="match status" value="1"/>
</dbReference>
<sequence>MRVTTVQLDVRDVEYAMGRTTFDRGSDYARQGRVQRFGWDGAESALYGTVLGRGGVYQTSVYFDRLRDYFQFAHGECSCPVGLNCKHVAALVVAATQSEQPRRKSSKVTWDRSLEALLDGGQEVDAGVPLAIELTLAQSNARTGPGYSLTARMVRPGKNGGWVGSGLNWNQLGYYGRDHRPSHLRLLREFYAMYQSGSTGHGYYAEKTLNLLSFESEKLWPLLDEARELGLGLVHARKGLGDVARPAVAWLNLDVTGSGTKHVVDPVLTVDEFEQEIEPLCFIGSAGHGLVYVDREQVQADNDCRCWQFRLARLAKPAPAQLQRLVLDKKRLEIPKNGRTRFRDEFYPRLRHLAPVTSSDGAFTPPEISGPTLVLRAAHEAGHALDVDWEWEYQVGDSSFRAPLGELDPDDGHRDLAAERALLASVEQHVPSPGPKRLAGTDTMRFVTEVLPLLVDLPGVEVEASGKQLAYREVSDTVEIGVSTGEVAGETDWFDLGITISADGRTVPFLDVFLSLNRGETHLLLPDGAYFSLEKPQLRSLAALIEEARALQDGSAGESLRISRFQAGLWEELAELGVVQSQAEAWQRQVEGLLSIDSLRATEVPESLDARLRPYQMDGFGWLAFLWEARFGGILADDMGLGKTVQTLALICQARETTPDGAPFLIVAPTSVVSNWATESARFAPGLNVRAIGETTKKLGLTLDEAVAGADVVVTSYALFRLDFDAYSALPWSGLVLDEAQFAKNHQSKVHQCARLLPAPFKLAITGTPMENNLMELWSLLSITAPGLFPSPTRFREFYALPIEKHGDTDRLAQLRRRIKPLIKRRTKEQVAADLPAKQEQVLEVELHPKHRKLYQTQLQRERQKVLGLVDDLNKNRFTILQSLTLLRQLSLHAGLVDEKHDALPCSKIDALIEQLTDVIDGGHRALVFSQFTGFLDRVRTALDAAGVEYCYLDGKTRGRAAVLKRFKEGTAPVFLISLKAGGFGLNLTEADYCFLLDPWWNPATEAQAVDRTHRIGQSRNVMVYRLVAKDTIEEKVMALKARKAELFANVIDEGNVFGASLDADDIRGLFA</sequence>
<dbReference type="InterPro" id="IPR001650">
    <property type="entry name" value="Helicase_C-like"/>
</dbReference>
<keyword evidence="2" id="KW-0862">Zinc</keyword>
<dbReference type="InterPro" id="IPR049730">
    <property type="entry name" value="SNF2/RAD54-like_C"/>
</dbReference>
<comment type="caution">
    <text evidence="6">The sequence shown here is derived from an EMBL/GenBank/DDBJ whole genome shotgun (WGS) entry which is preliminary data.</text>
</comment>
<dbReference type="InterPro" id="IPR027417">
    <property type="entry name" value="P-loop_NTPase"/>
</dbReference>
<evidence type="ECO:0000313" key="6">
    <source>
        <dbReference type="EMBL" id="MFC3898822.1"/>
    </source>
</evidence>
<keyword evidence="1" id="KW-0378">Hydrolase</keyword>
<dbReference type="InterPro" id="IPR014001">
    <property type="entry name" value="Helicase_ATP-bd"/>
</dbReference>
<feature type="domain" description="Helicase C-terminal" evidence="5">
    <location>
        <begin position="912"/>
        <end position="1063"/>
    </location>
</feature>
<protein>
    <submittedName>
        <fullName evidence="6">SNF2-related protein</fullName>
    </submittedName>
</protein>
<evidence type="ECO:0000313" key="7">
    <source>
        <dbReference type="Proteomes" id="UP001595690"/>
    </source>
</evidence>
<proteinExistence type="predicted"/>
<dbReference type="Gene3D" id="3.40.50.300">
    <property type="entry name" value="P-loop containing nucleotide triphosphate hydrolases"/>
    <property type="match status" value="1"/>
</dbReference>
<evidence type="ECO:0000259" key="5">
    <source>
        <dbReference type="PROSITE" id="PS51194"/>
    </source>
</evidence>
<feature type="domain" description="SWIM-type" evidence="3">
    <location>
        <begin position="57"/>
        <end position="96"/>
    </location>
</feature>
<dbReference type="PROSITE" id="PS51192">
    <property type="entry name" value="HELICASE_ATP_BIND_1"/>
    <property type="match status" value="1"/>
</dbReference>
<dbReference type="PANTHER" id="PTHR10799">
    <property type="entry name" value="SNF2/RAD54 HELICASE FAMILY"/>
    <property type="match status" value="1"/>
</dbReference>
<evidence type="ECO:0000256" key="2">
    <source>
        <dbReference type="PROSITE-ProRule" id="PRU00325"/>
    </source>
</evidence>
<keyword evidence="2" id="KW-0479">Metal-binding</keyword>
<dbReference type="EMBL" id="JBHRZI010000057">
    <property type="protein sequence ID" value="MFC3898822.1"/>
    <property type="molecule type" value="Genomic_DNA"/>
</dbReference>
<dbReference type="InterPro" id="IPR000330">
    <property type="entry name" value="SNF2_N"/>
</dbReference>
<reference evidence="7" key="1">
    <citation type="journal article" date="2019" name="Int. J. Syst. Evol. Microbiol.">
        <title>The Global Catalogue of Microorganisms (GCM) 10K type strain sequencing project: providing services to taxonomists for standard genome sequencing and annotation.</title>
        <authorList>
            <consortium name="The Broad Institute Genomics Platform"/>
            <consortium name="The Broad Institute Genome Sequencing Center for Infectious Disease"/>
            <person name="Wu L."/>
            <person name="Ma J."/>
        </authorList>
    </citation>
    <scope>NUCLEOTIDE SEQUENCE [LARGE SCALE GENOMIC DNA]</scope>
    <source>
        <strain evidence="7">CGMCC 4.7405</strain>
    </source>
</reference>
<organism evidence="6 7">
    <name type="scientific">Lentzea rhizosphaerae</name>
    <dbReference type="NCBI Taxonomy" id="2041025"/>
    <lineage>
        <taxon>Bacteria</taxon>
        <taxon>Bacillati</taxon>
        <taxon>Actinomycetota</taxon>
        <taxon>Actinomycetes</taxon>
        <taxon>Pseudonocardiales</taxon>
        <taxon>Pseudonocardiaceae</taxon>
        <taxon>Lentzea</taxon>
    </lineage>
</organism>
<evidence type="ECO:0000259" key="3">
    <source>
        <dbReference type="PROSITE" id="PS50966"/>
    </source>
</evidence>
<dbReference type="InterPro" id="IPR007527">
    <property type="entry name" value="Znf_SWIM"/>
</dbReference>
<dbReference type="Gene3D" id="3.40.50.10810">
    <property type="entry name" value="Tandem AAA-ATPase domain"/>
    <property type="match status" value="1"/>
</dbReference>
<keyword evidence="7" id="KW-1185">Reference proteome</keyword>
<dbReference type="Proteomes" id="UP001595690">
    <property type="component" value="Unassembled WGS sequence"/>
</dbReference>
<dbReference type="PROSITE" id="PS50966">
    <property type="entry name" value="ZF_SWIM"/>
    <property type="match status" value="1"/>
</dbReference>
<feature type="domain" description="Helicase ATP-binding" evidence="4">
    <location>
        <begin position="624"/>
        <end position="787"/>
    </location>
</feature>